<evidence type="ECO:0000313" key="3">
    <source>
        <dbReference type="EMBL" id="PKS04909.1"/>
    </source>
</evidence>
<organism evidence="3 4">
    <name type="scientific">Lomentospora prolificans</name>
    <dbReference type="NCBI Taxonomy" id="41688"/>
    <lineage>
        <taxon>Eukaryota</taxon>
        <taxon>Fungi</taxon>
        <taxon>Dikarya</taxon>
        <taxon>Ascomycota</taxon>
        <taxon>Pezizomycotina</taxon>
        <taxon>Sordariomycetes</taxon>
        <taxon>Hypocreomycetidae</taxon>
        <taxon>Microascales</taxon>
        <taxon>Microascaceae</taxon>
        <taxon>Lomentospora</taxon>
    </lineage>
</organism>
<dbReference type="InParanoid" id="A0A2N3MXK1"/>
<keyword evidence="1" id="KW-0539">Nucleus</keyword>
<dbReference type="PANTHER" id="PTHR37534:SF2">
    <property type="entry name" value="N-ACETYLTRANSFERASE DOMAIN-CONTAINING PROTEIN"/>
    <property type="match status" value="1"/>
</dbReference>
<dbReference type="PANTHER" id="PTHR37534">
    <property type="entry name" value="TRANSCRIPTIONAL ACTIVATOR PROTEIN UGA3"/>
    <property type="match status" value="1"/>
</dbReference>
<dbReference type="AlphaFoldDB" id="A0A2N3MXK1"/>
<dbReference type="VEuPathDB" id="FungiDB:jhhlp_008274"/>
<evidence type="ECO:0000256" key="2">
    <source>
        <dbReference type="SAM" id="MobiDB-lite"/>
    </source>
</evidence>
<dbReference type="GO" id="GO:0045944">
    <property type="term" value="P:positive regulation of transcription by RNA polymerase II"/>
    <property type="evidence" value="ECO:0007669"/>
    <property type="project" value="TreeGrafter"/>
</dbReference>
<dbReference type="GO" id="GO:0003700">
    <property type="term" value="F:DNA-binding transcription factor activity"/>
    <property type="evidence" value="ECO:0007669"/>
    <property type="project" value="TreeGrafter"/>
</dbReference>
<feature type="region of interest" description="Disordered" evidence="2">
    <location>
        <begin position="1"/>
        <end position="20"/>
    </location>
</feature>
<dbReference type="GO" id="GO:0005634">
    <property type="term" value="C:nucleus"/>
    <property type="evidence" value="ECO:0007669"/>
    <property type="project" value="TreeGrafter"/>
</dbReference>
<keyword evidence="4" id="KW-1185">Reference proteome</keyword>
<dbReference type="GO" id="GO:0000976">
    <property type="term" value="F:transcription cis-regulatory region binding"/>
    <property type="evidence" value="ECO:0007669"/>
    <property type="project" value="TreeGrafter"/>
</dbReference>
<comment type="caution">
    <text evidence="3">The sequence shown here is derived from an EMBL/GenBank/DDBJ whole genome shotgun (WGS) entry which is preliminary data.</text>
</comment>
<name>A0A2N3MXK1_9PEZI</name>
<dbReference type="Proteomes" id="UP000233524">
    <property type="component" value="Unassembled WGS sequence"/>
</dbReference>
<dbReference type="OrthoDB" id="4475584at2759"/>
<gene>
    <name evidence="3" type="ORF">jhhlp_008274</name>
</gene>
<accession>A0A2N3MXK1</accession>
<evidence type="ECO:0008006" key="5">
    <source>
        <dbReference type="Google" id="ProtNLM"/>
    </source>
</evidence>
<sequence length="384" mass="42145">MSGQRINLSPTHPIPSSPRRKFSKSSVIIVTRFPPGLTSAQLDICDLGQAFGVTAPCFASASDATLYSLLAFTAVSSQHLGNCVNDENVRADIVARSRSAVSQIPEQDVSTNLLCGVLTWCREILSGELGTPVHLPLDGIVDLLNQCVMPFESHPMATPLYYLMLRFDLSRALADEQPLSLPLWMPLDFGQRSELATRVFHASAQALVLCGRVVNLIYGGVESTGHSESLISQWSGLVEELGSWYSSRPEESKPIVEMDGKGDSFPTVLFTTGAGLLSNQLYHTAMLLLLKNRPRTFKCVSNYKASSSMSSLWHARRICGIALANDSRGSWDPSLLASFVTAAKGMTHSAQHQMLLTRLSDIGRLTGWNVNYYWTTLRQEWGAY</sequence>
<evidence type="ECO:0000313" key="4">
    <source>
        <dbReference type="Proteomes" id="UP000233524"/>
    </source>
</evidence>
<proteinExistence type="predicted"/>
<feature type="compositionally biased region" description="Polar residues" evidence="2">
    <location>
        <begin position="1"/>
        <end position="10"/>
    </location>
</feature>
<reference evidence="3 4" key="1">
    <citation type="journal article" date="2017" name="G3 (Bethesda)">
        <title>First Draft Genome Sequence of the Pathogenic Fungus Lomentospora prolificans (Formerly Scedosporium prolificans).</title>
        <authorList>
            <person name="Luo R."/>
            <person name="Zimin A."/>
            <person name="Workman R."/>
            <person name="Fan Y."/>
            <person name="Pertea G."/>
            <person name="Grossman N."/>
            <person name="Wear M.P."/>
            <person name="Jia B."/>
            <person name="Miller H."/>
            <person name="Casadevall A."/>
            <person name="Timp W."/>
            <person name="Zhang S.X."/>
            <person name="Salzberg S.L."/>
        </authorList>
    </citation>
    <scope>NUCLEOTIDE SEQUENCE [LARGE SCALE GENOMIC DNA]</scope>
    <source>
        <strain evidence="3 4">JHH-5317</strain>
    </source>
</reference>
<protein>
    <recommendedName>
        <fullName evidence="5">Transcription factor domain-containing protein</fullName>
    </recommendedName>
</protein>
<evidence type="ECO:0000256" key="1">
    <source>
        <dbReference type="ARBA" id="ARBA00023242"/>
    </source>
</evidence>
<dbReference type="EMBL" id="NLAX01001623">
    <property type="protein sequence ID" value="PKS04909.1"/>
    <property type="molecule type" value="Genomic_DNA"/>
</dbReference>